<feature type="domain" description="TGS" evidence="4">
    <location>
        <begin position="288"/>
        <end position="363"/>
    </location>
</feature>
<dbReference type="InterPro" id="IPR012675">
    <property type="entry name" value="Beta-grasp_dom_sf"/>
</dbReference>
<evidence type="ECO:0000256" key="2">
    <source>
        <dbReference type="ARBA" id="ARBA00023134"/>
    </source>
</evidence>
<dbReference type="InterPro" id="IPR012676">
    <property type="entry name" value="TGS-like"/>
</dbReference>
<dbReference type="InterPro" id="IPR027417">
    <property type="entry name" value="P-loop_NTPase"/>
</dbReference>
<keyword evidence="6" id="KW-1185">Reference proteome</keyword>
<dbReference type="AlphaFoldDB" id="A0A8C0VS70"/>
<evidence type="ECO:0000256" key="1">
    <source>
        <dbReference type="ARBA" id="ARBA00022741"/>
    </source>
</evidence>
<dbReference type="InterPro" id="IPR006073">
    <property type="entry name" value="GTP-bd"/>
</dbReference>
<protein>
    <submittedName>
        <fullName evidence="5">Developmentally regulated GTP binding protein 2</fullName>
    </submittedName>
</protein>
<evidence type="ECO:0000259" key="4">
    <source>
        <dbReference type="PROSITE" id="PS51880"/>
    </source>
</evidence>
<dbReference type="PRINTS" id="PR00326">
    <property type="entry name" value="GTP1OBG"/>
</dbReference>
<keyword evidence="2" id="KW-0342">GTP-binding</keyword>
<organism evidence="5 6">
    <name type="scientific">Cyanistes caeruleus</name>
    <name type="common">Eurasian blue tit</name>
    <name type="synonym">Parus caeruleus</name>
    <dbReference type="NCBI Taxonomy" id="156563"/>
    <lineage>
        <taxon>Eukaryota</taxon>
        <taxon>Metazoa</taxon>
        <taxon>Chordata</taxon>
        <taxon>Craniata</taxon>
        <taxon>Vertebrata</taxon>
        <taxon>Euteleostomi</taxon>
        <taxon>Archelosauria</taxon>
        <taxon>Archosauria</taxon>
        <taxon>Dinosauria</taxon>
        <taxon>Saurischia</taxon>
        <taxon>Theropoda</taxon>
        <taxon>Coelurosauria</taxon>
        <taxon>Aves</taxon>
        <taxon>Neognathae</taxon>
        <taxon>Neoaves</taxon>
        <taxon>Telluraves</taxon>
        <taxon>Australaves</taxon>
        <taxon>Passeriformes</taxon>
        <taxon>Paridae</taxon>
        <taxon>Cyanistes</taxon>
    </lineage>
</organism>
<reference evidence="5" key="2">
    <citation type="submission" date="2025-09" db="UniProtKB">
        <authorList>
            <consortium name="Ensembl"/>
        </authorList>
    </citation>
    <scope>IDENTIFICATION</scope>
</reference>
<dbReference type="PANTHER" id="PTHR43127">
    <property type="entry name" value="DEVELOPMENTALLY-REGULATED GTP-BINDING PROTEIN 2"/>
    <property type="match status" value="1"/>
</dbReference>
<dbReference type="PROSITE" id="PS51710">
    <property type="entry name" value="G_OBG"/>
    <property type="match status" value="1"/>
</dbReference>
<dbReference type="InterPro" id="IPR005225">
    <property type="entry name" value="Small_GTP-bd"/>
</dbReference>
<dbReference type="Pfam" id="PF02824">
    <property type="entry name" value="TGS"/>
    <property type="match status" value="1"/>
</dbReference>
<proteinExistence type="predicted"/>
<dbReference type="InterPro" id="IPR006074">
    <property type="entry name" value="GTP1-OBG_CS"/>
</dbReference>
<dbReference type="GO" id="GO:0005525">
    <property type="term" value="F:GTP binding"/>
    <property type="evidence" value="ECO:0007669"/>
    <property type="project" value="UniProtKB-KW"/>
</dbReference>
<gene>
    <name evidence="5" type="primary">DRG2</name>
</gene>
<dbReference type="InterPro" id="IPR004095">
    <property type="entry name" value="TGS"/>
</dbReference>
<dbReference type="InterPro" id="IPR031167">
    <property type="entry name" value="G_OBG"/>
</dbReference>
<dbReference type="Pfam" id="PF01926">
    <property type="entry name" value="MMR_HSR1"/>
    <property type="match status" value="1"/>
</dbReference>
<dbReference type="InterPro" id="IPR031662">
    <property type="entry name" value="GTP-binding_2"/>
</dbReference>
<keyword evidence="1" id="KW-0547">Nucleotide-binding</keyword>
<dbReference type="FunFam" id="3.10.20.30:FF:000016">
    <property type="entry name" value="Developmentally-regulated GTP-binding protein 2"/>
    <property type="match status" value="1"/>
</dbReference>
<dbReference type="CDD" id="cd17231">
    <property type="entry name" value="TGS_DRG2"/>
    <property type="match status" value="1"/>
</dbReference>
<evidence type="ECO:0000313" key="5">
    <source>
        <dbReference type="Ensembl" id="ENSCCEP00000025858.1"/>
    </source>
</evidence>
<reference evidence="5" key="1">
    <citation type="submission" date="2025-08" db="UniProtKB">
        <authorList>
            <consortium name="Ensembl"/>
        </authorList>
    </citation>
    <scope>IDENTIFICATION</scope>
</reference>
<dbReference type="CDD" id="cd01896">
    <property type="entry name" value="DRG"/>
    <property type="match status" value="1"/>
</dbReference>
<dbReference type="GO" id="GO:0003924">
    <property type="term" value="F:GTPase activity"/>
    <property type="evidence" value="ECO:0007669"/>
    <property type="project" value="InterPro"/>
</dbReference>
<dbReference type="InterPro" id="IPR045001">
    <property type="entry name" value="DRG"/>
</dbReference>
<dbReference type="PROSITE" id="PS00905">
    <property type="entry name" value="GTP1_OBG"/>
    <property type="match status" value="1"/>
</dbReference>
<dbReference type="Pfam" id="PF16897">
    <property type="entry name" value="MMR_HSR1_Xtn"/>
    <property type="match status" value="1"/>
</dbReference>
<dbReference type="Proteomes" id="UP000694410">
    <property type="component" value="Unplaced"/>
</dbReference>
<dbReference type="NCBIfam" id="TIGR00231">
    <property type="entry name" value="small_GTP"/>
    <property type="match status" value="1"/>
</dbReference>
<evidence type="ECO:0000313" key="6">
    <source>
        <dbReference type="Proteomes" id="UP000694410"/>
    </source>
</evidence>
<sequence length="364" mass="40650">MEQLGAALCLAVVKICWVCVIAATEYHLGLLKAKLAKYRAQLLEPSKSPAAKGEGFDVMKSGDARVALIGFPSVGKVSECLWSLCLQLGCPAKSVQLSILPFPFQYKGANIQLLDLPGIIEGAAQGKGRGRQVIAVARTADVVIMMLDATKGEVQRALLEKELESVGIRLNKSKPNIYFKPKKGGGISFNSTVTLTQCSEKLVQLILHEYKIFNAEVLFREDCSPDEFIDVIVGNRVYMPCLYVYNKIDQISMEEVDRLARRPHSVVISCGMKLNLDYLLEKLWEYLALTCIYTKKRGQRPDFTDAIILRKGASVEHVCHRIHRSLASQFKYALVWGTSTKYSPQRVGLTHMMEHEDVIQIVKK</sequence>
<dbReference type="Gene3D" id="3.10.20.30">
    <property type="match status" value="1"/>
</dbReference>
<name>A0A8C0VS70_CYACU</name>
<accession>A0A8C0VS70</accession>
<feature type="domain" description="OBG-type G" evidence="3">
    <location>
        <begin position="105"/>
        <end position="288"/>
    </location>
</feature>
<dbReference type="SUPFAM" id="SSF52540">
    <property type="entry name" value="P-loop containing nucleoside triphosphate hydrolases"/>
    <property type="match status" value="1"/>
</dbReference>
<evidence type="ECO:0000259" key="3">
    <source>
        <dbReference type="PROSITE" id="PS51710"/>
    </source>
</evidence>
<dbReference type="Ensembl" id="ENSCCET00000038595.1">
    <property type="protein sequence ID" value="ENSCCEP00000025858.1"/>
    <property type="gene ID" value="ENSCCEG00000022716.1"/>
</dbReference>
<dbReference type="SUPFAM" id="SSF81271">
    <property type="entry name" value="TGS-like"/>
    <property type="match status" value="1"/>
</dbReference>
<dbReference type="Gene3D" id="6.10.140.1070">
    <property type="match status" value="2"/>
</dbReference>
<dbReference type="PROSITE" id="PS51880">
    <property type="entry name" value="TGS"/>
    <property type="match status" value="1"/>
</dbReference>